<keyword evidence="2 4" id="KW-0547">Nucleotide-binding</keyword>
<dbReference type="Gene3D" id="3.40.50.10420">
    <property type="entry name" value="NagB/RpiA/CoA transferase-like"/>
    <property type="match status" value="1"/>
</dbReference>
<evidence type="ECO:0000256" key="1">
    <source>
        <dbReference type="ARBA" id="ARBA00010638"/>
    </source>
</evidence>
<dbReference type="NCBIfam" id="TIGR02727">
    <property type="entry name" value="MTHFS_bact"/>
    <property type="match status" value="1"/>
</dbReference>
<dbReference type="PIRSF" id="PIRSF006806">
    <property type="entry name" value="FTHF_cligase"/>
    <property type="match status" value="1"/>
</dbReference>
<evidence type="ECO:0000313" key="6">
    <source>
        <dbReference type="Proteomes" id="UP001501821"/>
    </source>
</evidence>
<protein>
    <recommendedName>
        <fullName evidence="4">5-formyltetrahydrofolate cyclo-ligase</fullName>
        <ecNumber evidence="4">6.3.3.2</ecNumber>
    </recommendedName>
</protein>
<dbReference type="SUPFAM" id="SSF100950">
    <property type="entry name" value="NagB/RpiA/CoA transferase-like"/>
    <property type="match status" value="1"/>
</dbReference>
<keyword evidence="4" id="KW-0479">Metal-binding</keyword>
<evidence type="ECO:0000313" key="5">
    <source>
        <dbReference type="EMBL" id="GAA3813673.1"/>
    </source>
</evidence>
<proteinExistence type="inferred from homology"/>
<keyword evidence="3 4" id="KW-0067">ATP-binding</keyword>
<comment type="caution">
    <text evidence="5">The sequence shown here is derived from an EMBL/GenBank/DDBJ whole genome shotgun (WGS) entry which is preliminary data.</text>
</comment>
<dbReference type="InterPro" id="IPR037171">
    <property type="entry name" value="NagB/RpiA_transferase-like"/>
</dbReference>
<dbReference type="EC" id="6.3.3.2" evidence="4"/>
<dbReference type="PANTHER" id="PTHR23407">
    <property type="entry name" value="ATPASE INHIBITOR/5-FORMYLTETRAHYDROFOLATE CYCLO-LIGASE"/>
    <property type="match status" value="1"/>
</dbReference>
<comment type="catalytic activity">
    <reaction evidence="4">
        <text>(6S)-5-formyl-5,6,7,8-tetrahydrofolate + ATP = (6R)-5,10-methenyltetrahydrofolate + ADP + phosphate</text>
        <dbReference type="Rhea" id="RHEA:10488"/>
        <dbReference type="ChEBI" id="CHEBI:30616"/>
        <dbReference type="ChEBI" id="CHEBI:43474"/>
        <dbReference type="ChEBI" id="CHEBI:57455"/>
        <dbReference type="ChEBI" id="CHEBI:57457"/>
        <dbReference type="ChEBI" id="CHEBI:456216"/>
        <dbReference type="EC" id="6.3.3.2"/>
    </reaction>
</comment>
<evidence type="ECO:0000256" key="3">
    <source>
        <dbReference type="ARBA" id="ARBA00022840"/>
    </source>
</evidence>
<gene>
    <name evidence="5" type="ORF">GCM10022242_14890</name>
</gene>
<dbReference type="PANTHER" id="PTHR23407:SF1">
    <property type="entry name" value="5-FORMYLTETRAHYDROFOLATE CYCLO-LIGASE"/>
    <property type="match status" value="1"/>
</dbReference>
<keyword evidence="6" id="KW-1185">Reference proteome</keyword>
<dbReference type="RefSeq" id="WP_344773898.1">
    <property type="nucleotide sequence ID" value="NZ_BAABAH010000004.1"/>
</dbReference>
<comment type="similarity">
    <text evidence="1 4">Belongs to the 5-formyltetrahydrofolate cyclo-ligase family.</text>
</comment>
<accession>A0ABP7IAI5</accession>
<keyword evidence="4" id="KW-0460">Magnesium</keyword>
<dbReference type="Pfam" id="PF01812">
    <property type="entry name" value="5-FTHF_cyc-lig"/>
    <property type="match status" value="1"/>
</dbReference>
<evidence type="ECO:0000256" key="2">
    <source>
        <dbReference type="ARBA" id="ARBA00022741"/>
    </source>
</evidence>
<reference evidence="6" key="1">
    <citation type="journal article" date="2019" name="Int. J. Syst. Evol. Microbiol.">
        <title>The Global Catalogue of Microorganisms (GCM) 10K type strain sequencing project: providing services to taxonomists for standard genome sequencing and annotation.</title>
        <authorList>
            <consortium name="The Broad Institute Genomics Platform"/>
            <consortium name="The Broad Institute Genome Sequencing Center for Infectious Disease"/>
            <person name="Wu L."/>
            <person name="Ma J."/>
        </authorList>
    </citation>
    <scope>NUCLEOTIDE SEQUENCE [LARGE SCALE GENOMIC DNA]</scope>
    <source>
        <strain evidence="6">JCM 16953</strain>
    </source>
</reference>
<name>A0ABP7IAI5_9ACTN</name>
<dbReference type="Proteomes" id="UP001501821">
    <property type="component" value="Unassembled WGS sequence"/>
</dbReference>
<dbReference type="InterPro" id="IPR024185">
    <property type="entry name" value="FTHF_cligase-like_sf"/>
</dbReference>
<sequence length="204" mass="21382">MATSQFPGDRSTGTAKLALRDQLLTARRRRPLTEVGEAARAIAGHLLATPEVRRAATVAAYVSVGTEPGTSELLDLLVDAGKRVVLPQLLPDNDLDWAVYHGPTSLAPARRGLLEPVGPSLGVDSIALPDVVLVPGLAVSPTGMRLGRGGGSYDRALARVPVGTFTCVLLYDDEVGVDLPFEAHDRPVLAACSPAGIRLFPHPG</sequence>
<dbReference type="EMBL" id="BAABAH010000004">
    <property type="protein sequence ID" value="GAA3813673.1"/>
    <property type="molecule type" value="Genomic_DNA"/>
</dbReference>
<comment type="cofactor">
    <cofactor evidence="4">
        <name>Mg(2+)</name>
        <dbReference type="ChEBI" id="CHEBI:18420"/>
    </cofactor>
</comment>
<evidence type="ECO:0000256" key="4">
    <source>
        <dbReference type="RuleBase" id="RU361279"/>
    </source>
</evidence>
<dbReference type="InterPro" id="IPR002698">
    <property type="entry name" value="FTHF_cligase"/>
</dbReference>
<organism evidence="5 6">
    <name type="scientific">Nocardioides panacisoli</name>
    <dbReference type="NCBI Taxonomy" id="627624"/>
    <lineage>
        <taxon>Bacteria</taxon>
        <taxon>Bacillati</taxon>
        <taxon>Actinomycetota</taxon>
        <taxon>Actinomycetes</taxon>
        <taxon>Propionibacteriales</taxon>
        <taxon>Nocardioidaceae</taxon>
        <taxon>Nocardioides</taxon>
    </lineage>
</organism>